<organism evidence="2 3">
    <name type="scientific">Candidatus Endolissoclinum faulkneri L2</name>
    <dbReference type="NCBI Taxonomy" id="1193729"/>
    <lineage>
        <taxon>Bacteria</taxon>
        <taxon>Pseudomonadati</taxon>
        <taxon>Pseudomonadota</taxon>
        <taxon>Alphaproteobacteria</taxon>
        <taxon>Rhodospirillales</taxon>
        <taxon>Rhodospirillaceae</taxon>
        <taxon>Candidatus Endolissoclinum</taxon>
    </lineage>
</organism>
<evidence type="ECO:0000313" key="2">
    <source>
        <dbReference type="EMBL" id="AFX99336.1"/>
    </source>
</evidence>
<name>K7ZD99_9PROT</name>
<dbReference type="HOGENOM" id="CLU_3341703_0_0_5"/>
<evidence type="ECO:0000313" key="3">
    <source>
        <dbReference type="Proteomes" id="UP000010077"/>
    </source>
</evidence>
<keyword evidence="1" id="KW-0812">Transmembrane</keyword>
<evidence type="ECO:0000256" key="1">
    <source>
        <dbReference type="SAM" id="Phobius"/>
    </source>
</evidence>
<keyword evidence="1" id="KW-0472">Membrane</keyword>
<dbReference type="AlphaFoldDB" id="K7ZD99"/>
<sequence>MRSMIRLILFINNLKIAQLVFCTLFIMLKYLSFSRMR</sequence>
<accession>K7ZD99</accession>
<dbReference type="Proteomes" id="UP000010077">
    <property type="component" value="Chromosome"/>
</dbReference>
<keyword evidence="1" id="KW-1133">Transmembrane helix</keyword>
<dbReference type="KEGG" id="thal:A1OE_1158"/>
<dbReference type="EMBL" id="CP003539">
    <property type="protein sequence ID" value="AFX99336.1"/>
    <property type="molecule type" value="Genomic_DNA"/>
</dbReference>
<feature type="transmembrane region" description="Helical" evidence="1">
    <location>
        <begin position="7"/>
        <end position="28"/>
    </location>
</feature>
<protein>
    <submittedName>
        <fullName evidence="2">Uncharacterized protein</fullName>
    </submittedName>
</protein>
<keyword evidence="3" id="KW-1185">Reference proteome</keyword>
<proteinExistence type="predicted"/>
<dbReference type="STRING" id="1193729.A1OE_1158"/>
<gene>
    <name evidence="2" type="ORF">A1OE_1158</name>
</gene>
<reference evidence="2 3" key="1">
    <citation type="journal article" date="2012" name="Proc. Natl. Acad. Sci. U.S.A.">
        <title>Genome streamlining and chemical defense in a coral reef symbiosis.</title>
        <authorList>
            <person name="Kwan J.C."/>
            <person name="Donia M.S."/>
            <person name="Han A.W."/>
            <person name="Hirose E."/>
            <person name="Haygood M.G."/>
            <person name="Schmidt E.W."/>
        </authorList>
    </citation>
    <scope>NUCLEOTIDE SEQUENCE [LARGE SCALE GENOMIC DNA]</scope>
    <source>
        <strain evidence="2 3">L2</strain>
    </source>
</reference>